<comment type="caution">
    <text evidence="2">The sequence shown here is derived from an EMBL/GenBank/DDBJ whole genome shotgun (WGS) entry which is preliminary data.</text>
</comment>
<keyword evidence="3" id="KW-1185">Reference proteome</keyword>
<dbReference type="EMBL" id="JADGMQ010000010">
    <property type="protein sequence ID" value="MBI1621723.1"/>
    <property type="molecule type" value="Genomic_DNA"/>
</dbReference>
<evidence type="ECO:0000313" key="2">
    <source>
        <dbReference type="EMBL" id="MBI1621723.1"/>
    </source>
</evidence>
<dbReference type="Pfam" id="PF11154">
    <property type="entry name" value="DUF2934"/>
    <property type="match status" value="1"/>
</dbReference>
<dbReference type="Proteomes" id="UP000601789">
    <property type="component" value="Unassembled WGS sequence"/>
</dbReference>
<name>A0ABS0SEK6_9HYPH</name>
<accession>A0ABS0SEK6</accession>
<sequence>MTDIDREKRIRIRAHEIWERGGRREGQEDENWDQARREIEVEDEDAVGLGEVVTEAIGLTVGQQPAGEEDVQSEHSQDPAEGSRATVEKQLSRKKKPAKS</sequence>
<protein>
    <submittedName>
        <fullName evidence="2">DUF2934 domain-containing protein</fullName>
    </submittedName>
</protein>
<reference evidence="2 3" key="1">
    <citation type="submission" date="2020-10" db="EMBL/GenBank/DDBJ databases">
        <title>Aquamicrobium zhengzhouensis sp. nov., a exopolysaccharide producing bacterium isolated from farmland soil.</title>
        <authorList>
            <person name="Wang X."/>
        </authorList>
    </citation>
    <scope>NUCLEOTIDE SEQUENCE [LARGE SCALE GENOMIC DNA]</scope>
    <source>
        <strain evidence="3">cd-1</strain>
    </source>
</reference>
<dbReference type="RefSeq" id="WP_198477189.1">
    <property type="nucleotide sequence ID" value="NZ_JADGMQ010000010.1"/>
</dbReference>
<evidence type="ECO:0000313" key="3">
    <source>
        <dbReference type="Proteomes" id="UP000601789"/>
    </source>
</evidence>
<proteinExistence type="predicted"/>
<organism evidence="2 3">
    <name type="scientific">Aquamicrobium zhengzhouense</name>
    <dbReference type="NCBI Taxonomy" id="2781738"/>
    <lineage>
        <taxon>Bacteria</taxon>
        <taxon>Pseudomonadati</taxon>
        <taxon>Pseudomonadota</taxon>
        <taxon>Alphaproteobacteria</taxon>
        <taxon>Hyphomicrobiales</taxon>
        <taxon>Phyllobacteriaceae</taxon>
        <taxon>Aquamicrobium</taxon>
    </lineage>
</organism>
<dbReference type="InterPro" id="IPR021327">
    <property type="entry name" value="DUF2934"/>
</dbReference>
<feature type="region of interest" description="Disordered" evidence="1">
    <location>
        <begin position="61"/>
        <end position="100"/>
    </location>
</feature>
<gene>
    <name evidence="2" type="ORF">IOD40_13765</name>
</gene>
<evidence type="ECO:0000256" key="1">
    <source>
        <dbReference type="SAM" id="MobiDB-lite"/>
    </source>
</evidence>